<reference evidence="1" key="1">
    <citation type="journal article" date="2015" name="Sci. Rep.">
        <title>Tissue- and time-dependent transcription in Ixodes ricinus salivary glands and midguts when blood feeding on the vertebrate host.</title>
        <authorList>
            <person name="Kotsyfakis M."/>
            <person name="Schwarz A."/>
            <person name="Erhart J."/>
            <person name="Ribeiro J.M."/>
        </authorList>
    </citation>
    <scope>NUCLEOTIDE SEQUENCE</scope>
    <source>
        <tissue evidence="1">Salivary gland and midgut</tissue>
    </source>
</reference>
<organism evidence="1">
    <name type="scientific">Ixodes ricinus</name>
    <name type="common">Common tick</name>
    <name type="synonym">Acarus ricinus</name>
    <dbReference type="NCBI Taxonomy" id="34613"/>
    <lineage>
        <taxon>Eukaryota</taxon>
        <taxon>Metazoa</taxon>
        <taxon>Ecdysozoa</taxon>
        <taxon>Arthropoda</taxon>
        <taxon>Chelicerata</taxon>
        <taxon>Arachnida</taxon>
        <taxon>Acari</taxon>
        <taxon>Parasitiformes</taxon>
        <taxon>Ixodida</taxon>
        <taxon>Ixodoidea</taxon>
        <taxon>Ixodidae</taxon>
        <taxon>Ixodinae</taxon>
        <taxon>Ixodes</taxon>
    </lineage>
</organism>
<protein>
    <submittedName>
        <fullName evidence="1">Uncharacterized protein</fullName>
    </submittedName>
</protein>
<evidence type="ECO:0000313" key="1">
    <source>
        <dbReference type="EMBL" id="JAB83097.1"/>
    </source>
</evidence>
<dbReference type="AlphaFoldDB" id="V5I1G0"/>
<proteinExistence type="evidence at transcript level"/>
<dbReference type="EMBL" id="GANP01001371">
    <property type="protein sequence ID" value="JAB83097.1"/>
    <property type="molecule type" value="mRNA"/>
</dbReference>
<sequence length="112" mass="12718">MKCDIVHTKLSRAVSPSQTIEAHIVIQDVRHSESRSLLYSAEFCMNVLRRTKTSNIQKSQCSIRSRCKGVLFCARVWAAASHIFLTGLWNLSSVLNQSAKKVRHISFFLLII</sequence>
<accession>V5I1G0</accession>
<name>V5I1G0_IXORI</name>